<name>A0A7R9WT86_9STRA</name>
<evidence type="ECO:0000256" key="3">
    <source>
        <dbReference type="ARBA" id="ARBA00022723"/>
    </source>
</evidence>
<keyword evidence="2" id="KW-0540">Nuclease</keyword>
<comment type="similarity">
    <text evidence="1">Belongs to the metallo-dependent hydrolases superfamily. TatD-type hydrolase family.</text>
</comment>
<sequence length="228" mass="25898">MTIDDHDHTVMKRILTDEANAPWCAAVGECGLDASEGFPPIDDQIPWFRKQVELAEELQLPLFVHERLAFEQTMDVLKTTTVPVIIHCFTGTQDQCRQYIDRGYFVSVSGFILKENADNCDEVRKCLSEGILPLERLMIETDSPYMGFTNCRQWYVEHNQELISSALNSKKRKRLVQSMYPNVPTSLLGVLDKVVECLQQHDQSITKDQVAAATTANAKSFFGFKFGE</sequence>
<dbReference type="CDD" id="cd01310">
    <property type="entry name" value="TatD_DNAse"/>
    <property type="match status" value="1"/>
</dbReference>
<organism evidence="6">
    <name type="scientific">Craspedostauros australis</name>
    <dbReference type="NCBI Taxonomy" id="1486917"/>
    <lineage>
        <taxon>Eukaryota</taxon>
        <taxon>Sar</taxon>
        <taxon>Stramenopiles</taxon>
        <taxon>Ochrophyta</taxon>
        <taxon>Bacillariophyta</taxon>
        <taxon>Bacillariophyceae</taxon>
        <taxon>Bacillariophycidae</taxon>
        <taxon>Naviculales</taxon>
        <taxon>Naviculaceae</taxon>
        <taxon>Craspedostauros</taxon>
    </lineage>
</organism>
<dbReference type="Gene3D" id="3.20.20.140">
    <property type="entry name" value="Metal-dependent hydrolases"/>
    <property type="match status" value="1"/>
</dbReference>
<feature type="binding site" evidence="5">
    <location>
        <position position="142"/>
    </location>
    <ligand>
        <name>a divalent metal cation</name>
        <dbReference type="ChEBI" id="CHEBI:60240"/>
        <label>1</label>
    </ligand>
</feature>
<evidence type="ECO:0000313" key="6">
    <source>
        <dbReference type="EMBL" id="CAD8334634.1"/>
    </source>
</evidence>
<evidence type="ECO:0000256" key="5">
    <source>
        <dbReference type="PIRSR" id="PIRSR005902-1"/>
    </source>
</evidence>
<dbReference type="PROSITE" id="PS01090">
    <property type="entry name" value="TATD_2"/>
    <property type="match status" value="1"/>
</dbReference>
<dbReference type="Pfam" id="PF01026">
    <property type="entry name" value="TatD_DNase"/>
    <property type="match status" value="1"/>
</dbReference>
<dbReference type="GO" id="GO:0005829">
    <property type="term" value="C:cytosol"/>
    <property type="evidence" value="ECO:0007669"/>
    <property type="project" value="TreeGrafter"/>
</dbReference>
<dbReference type="PANTHER" id="PTHR10060">
    <property type="entry name" value="TATD FAMILY DEOXYRIBONUCLEASE"/>
    <property type="match status" value="1"/>
</dbReference>
<dbReference type="AlphaFoldDB" id="A0A7R9WT86"/>
<feature type="binding site" evidence="5">
    <location>
        <position position="65"/>
    </location>
    <ligand>
        <name>a divalent metal cation</name>
        <dbReference type="ChEBI" id="CHEBI:60240"/>
        <label>2</label>
    </ligand>
</feature>
<evidence type="ECO:0000256" key="1">
    <source>
        <dbReference type="ARBA" id="ARBA00009275"/>
    </source>
</evidence>
<evidence type="ECO:0000256" key="4">
    <source>
        <dbReference type="ARBA" id="ARBA00022801"/>
    </source>
</evidence>
<dbReference type="InterPro" id="IPR018228">
    <property type="entry name" value="DNase_TatD-rel_CS"/>
</dbReference>
<evidence type="ECO:0008006" key="7">
    <source>
        <dbReference type="Google" id="ProtNLM"/>
    </source>
</evidence>
<evidence type="ECO:0000256" key="2">
    <source>
        <dbReference type="ARBA" id="ARBA00022722"/>
    </source>
</evidence>
<feature type="binding site" evidence="5">
    <location>
        <position position="29"/>
    </location>
    <ligand>
        <name>a divalent metal cation</name>
        <dbReference type="ChEBI" id="CHEBI:60240"/>
        <label>1</label>
    </ligand>
</feature>
<proteinExistence type="inferred from homology"/>
<keyword evidence="4" id="KW-0378">Hydrolase</keyword>
<dbReference type="InterPro" id="IPR001130">
    <property type="entry name" value="TatD-like"/>
</dbReference>
<dbReference type="GO" id="GO:0008310">
    <property type="term" value="F:single-stranded DNA 3'-5' DNA exonuclease activity"/>
    <property type="evidence" value="ECO:0007669"/>
    <property type="project" value="TreeGrafter"/>
</dbReference>
<protein>
    <recommendedName>
        <fullName evidence="7">TatD related DNase</fullName>
    </recommendedName>
</protein>
<gene>
    <name evidence="6" type="ORF">CAUS1442_LOCUS6739</name>
</gene>
<accession>A0A7R9WT86</accession>
<dbReference type="SUPFAM" id="SSF51556">
    <property type="entry name" value="Metallo-dependent hydrolases"/>
    <property type="match status" value="1"/>
</dbReference>
<keyword evidence="3 5" id="KW-0479">Metal-binding</keyword>
<dbReference type="InterPro" id="IPR050891">
    <property type="entry name" value="TatD-type_Hydrolase"/>
</dbReference>
<reference evidence="6" key="1">
    <citation type="submission" date="2021-01" db="EMBL/GenBank/DDBJ databases">
        <authorList>
            <person name="Corre E."/>
            <person name="Pelletier E."/>
            <person name="Niang G."/>
            <person name="Scheremetjew M."/>
            <person name="Finn R."/>
            <person name="Kale V."/>
            <person name="Holt S."/>
            <person name="Cochrane G."/>
            <person name="Meng A."/>
            <person name="Brown T."/>
            <person name="Cohen L."/>
        </authorList>
    </citation>
    <scope>NUCLEOTIDE SEQUENCE</scope>
    <source>
        <strain evidence="6">CCMP3328</strain>
    </source>
</reference>
<dbReference type="GO" id="GO:0046872">
    <property type="term" value="F:metal ion binding"/>
    <property type="evidence" value="ECO:0007669"/>
    <property type="project" value="UniProtKB-KW"/>
</dbReference>
<dbReference type="EMBL" id="HBEF01010690">
    <property type="protein sequence ID" value="CAD8334634.1"/>
    <property type="molecule type" value="Transcribed_RNA"/>
</dbReference>
<dbReference type="PIRSF" id="PIRSF005902">
    <property type="entry name" value="DNase_TatD"/>
    <property type="match status" value="1"/>
</dbReference>
<dbReference type="PANTHER" id="PTHR10060:SF15">
    <property type="entry name" value="DEOXYRIBONUCLEASE TATDN1"/>
    <property type="match status" value="1"/>
</dbReference>
<feature type="binding site" evidence="5">
    <location>
        <position position="87"/>
    </location>
    <ligand>
        <name>a divalent metal cation</name>
        <dbReference type="ChEBI" id="CHEBI:60240"/>
        <label>2</label>
    </ligand>
</feature>
<dbReference type="InterPro" id="IPR032466">
    <property type="entry name" value="Metal_Hydrolase"/>
</dbReference>